<feature type="region of interest" description="Disordered" evidence="5">
    <location>
        <begin position="1"/>
        <end position="108"/>
    </location>
</feature>
<keyword evidence="4" id="KW-0539">Nucleus</keyword>
<dbReference type="PANTHER" id="PTHR13471:SF0">
    <property type="entry name" value="NUCLEAR EXOSOME REGULATOR NRDE2"/>
    <property type="match status" value="1"/>
</dbReference>
<evidence type="ECO:0000256" key="5">
    <source>
        <dbReference type="SAM" id="MobiDB-lite"/>
    </source>
</evidence>
<dbReference type="VEuPathDB" id="FungiDB:ASPSYDRAFT_88576"/>
<dbReference type="GO" id="GO:0071013">
    <property type="term" value="C:catalytic step 2 spliceosome"/>
    <property type="evidence" value="ECO:0007669"/>
    <property type="project" value="TreeGrafter"/>
</dbReference>
<evidence type="ECO:0000256" key="3">
    <source>
        <dbReference type="ARBA" id="ARBA00022737"/>
    </source>
</evidence>
<sequence length="1164" mass="133263">MSGSMDSSGSQEKKAIPRFASFKPRPAPPDNDRPPELPNRERVESEDKSKHRSKHRSRHRSHHDYRSRSRERRGERRETHRSRRETGRRDRELVRETTPPSRDALKEQTKDLSDLYVVDRKGDKYNLIYGTIHRYSVPRYYRIGRGRVLGLPPNYRIDRETIGENEIVVRADANRTDSAKPRSKRLLNKPERSPQRLLRVRPTSFASDPIASSRDFVPLREIRQRQNEDNSEASDAEDDKHGYRSIHGKLKSDEGLPSDLEAVSDSELSGEETTRQDPDSDIKQRNVKLSRAVEQHPGSFEAWLRLIDHQETVLRGSAKQTGSLTNAERNSLADIRISLYEKALKKVGHSLGRDRLLVGFLEEGSKLWDTQKLLSQWHFTLKNNSQYINLWVRYLDFRQTEFLNFTHARCLATFAECLRLNKTSPDGPDKTRVQMYLFLRLTLFLREAGYMEQATGLWQGILELAFFLPQSLDVNTNADEVLAAFTDFWESEVPRIGELGAKGWKNSNAPPLGPKVFEPRCQLTQKTMLASWTACEQERMLNAQLPARSLDEPEDDPYRVILPADLREFLPLVLLPDSTSDLVDSFLYFCRLPPIITLNNFRSTGIWMGDGFLQNDLSAMSYASLDDWFPTSSGKTESSISPPNTFSPQYFIHNFDTFFGNPEVWFFSFGSWLKATSDPTSNVIRDWVRRTLRQLVDVTPSNEDLAEYTVAVEFICNAKEAKKYAKSLLKKRPSSLRLYNAYALMERRADNDAAADHVWATAISMSKSLSSEQRVDSVLLWNTWVWELLEARNIAHAAHLLVSMPQNNVNLKAFPDISSLPSFTAANLLRIRSYISESQESAIANRKPSIIKACTDCRAILTYLTHAQDLDKSLEAYTSTIDRLSTLPSSDSTETFKSYTIELLHQARARLLYYHIRTSTIYKPSHIRTVLTESVTSFPHNTITLFLFAWNESRFRIEERVRDIMRDITTSTASTVSQSHYNPIPITSHLFSIYTELNRPTYAGSTLHSVRAAFEKAIGDQKGSSSSHTTSTTTGRSSISLWKLYILFELSRNDIARAKSVFYRAMRACPWSKDILMLAFTHLREDAIRAHYEPGSTKGEGMNFFELRHVYNVLVEKELRIHIDIERGLDELGAKMEQKSVALGIPITMPDDADSGDEDEVMQM</sequence>
<dbReference type="SMART" id="SM00386">
    <property type="entry name" value="HAT"/>
    <property type="match status" value="4"/>
</dbReference>
<comment type="subcellular location">
    <subcellularLocation>
        <location evidence="1">Nucleus</location>
    </subcellularLocation>
</comment>
<keyword evidence="3" id="KW-0677">Repeat</keyword>
<accession>A0A1L9TJR6</accession>
<dbReference type="GO" id="GO:1902369">
    <property type="term" value="P:negative regulation of RNA catabolic process"/>
    <property type="evidence" value="ECO:0007669"/>
    <property type="project" value="TreeGrafter"/>
</dbReference>
<evidence type="ECO:0000313" key="7">
    <source>
        <dbReference type="Proteomes" id="UP000184356"/>
    </source>
</evidence>
<name>A0A1L9TJR6_9EURO</name>
<dbReference type="OrthoDB" id="297219at2759"/>
<protein>
    <recommendedName>
        <fullName evidence="8">DUF1740-domain-containing protein</fullName>
    </recommendedName>
</protein>
<dbReference type="GO" id="GO:0006396">
    <property type="term" value="P:RNA processing"/>
    <property type="evidence" value="ECO:0007669"/>
    <property type="project" value="InterPro"/>
</dbReference>
<feature type="compositionally biased region" description="Basic and acidic residues" evidence="5">
    <location>
        <begin position="217"/>
        <end position="228"/>
    </location>
</feature>
<dbReference type="GO" id="GO:0031048">
    <property type="term" value="P:regulatory ncRNA-mediated heterochromatin formation"/>
    <property type="evidence" value="ECO:0007669"/>
    <property type="project" value="TreeGrafter"/>
</dbReference>
<feature type="compositionally biased region" description="Polar residues" evidence="5">
    <location>
        <begin position="1"/>
        <end position="10"/>
    </location>
</feature>
<gene>
    <name evidence="6" type="ORF">ASPSYDRAFT_88576</name>
</gene>
<feature type="compositionally biased region" description="Basic residues" evidence="5">
    <location>
        <begin position="50"/>
        <end position="63"/>
    </location>
</feature>
<feature type="compositionally biased region" description="Basic and acidic residues" evidence="5">
    <location>
        <begin position="30"/>
        <end position="49"/>
    </location>
</feature>
<dbReference type="EMBL" id="KV878585">
    <property type="protein sequence ID" value="OJJ59666.1"/>
    <property type="molecule type" value="Genomic_DNA"/>
</dbReference>
<evidence type="ECO:0008006" key="8">
    <source>
        <dbReference type="Google" id="ProtNLM"/>
    </source>
</evidence>
<organism evidence="6 7">
    <name type="scientific">Aspergillus sydowii CBS 593.65</name>
    <dbReference type="NCBI Taxonomy" id="1036612"/>
    <lineage>
        <taxon>Eukaryota</taxon>
        <taxon>Fungi</taxon>
        <taxon>Dikarya</taxon>
        <taxon>Ascomycota</taxon>
        <taxon>Pezizomycotina</taxon>
        <taxon>Eurotiomycetes</taxon>
        <taxon>Eurotiomycetidae</taxon>
        <taxon>Eurotiales</taxon>
        <taxon>Aspergillaceae</taxon>
        <taxon>Aspergillus</taxon>
        <taxon>Aspergillus subgen. Nidulantes</taxon>
    </lineage>
</organism>
<dbReference type="InterPro" id="IPR013633">
    <property type="entry name" value="NRDE-2"/>
</dbReference>
<dbReference type="InterPro" id="IPR011990">
    <property type="entry name" value="TPR-like_helical_dom_sf"/>
</dbReference>
<dbReference type="Pfam" id="PF08424">
    <property type="entry name" value="NRDE-2"/>
    <property type="match status" value="1"/>
</dbReference>
<keyword evidence="7" id="KW-1185">Reference proteome</keyword>
<dbReference type="STRING" id="1036612.A0A1L9TJR6"/>
<proteinExistence type="inferred from homology"/>
<dbReference type="GeneID" id="63768099"/>
<dbReference type="InterPro" id="IPR003107">
    <property type="entry name" value="HAT"/>
</dbReference>
<evidence type="ECO:0000313" key="6">
    <source>
        <dbReference type="EMBL" id="OJJ59666.1"/>
    </source>
</evidence>
<dbReference type="RefSeq" id="XP_040703472.1">
    <property type="nucleotide sequence ID" value="XM_040852026.1"/>
</dbReference>
<evidence type="ECO:0000256" key="1">
    <source>
        <dbReference type="ARBA" id="ARBA00004123"/>
    </source>
</evidence>
<feature type="compositionally biased region" description="Basic and acidic residues" evidence="5">
    <location>
        <begin position="272"/>
        <end position="284"/>
    </location>
</feature>
<dbReference type="Proteomes" id="UP000184356">
    <property type="component" value="Unassembled WGS sequence"/>
</dbReference>
<evidence type="ECO:0000256" key="2">
    <source>
        <dbReference type="ARBA" id="ARBA00009265"/>
    </source>
</evidence>
<evidence type="ECO:0000256" key="4">
    <source>
        <dbReference type="ARBA" id="ARBA00023242"/>
    </source>
</evidence>
<feature type="compositionally biased region" description="Basic and acidic residues" evidence="5">
    <location>
        <begin position="64"/>
        <end position="95"/>
    </location>
</feature>
<dbReference type="Gene3D" id="1.25.40.10">
    <property type="entry name" value="Tetratricopeptide repeat domain"/>
    <property type="match status" value="1"/>
</dbReference>
<dbReference type="AlphaFoldDB" id="A0A1L9TJR6"/>
<dbReference type="PANTHER" id="PTHR13471">
    <property type="entry name" value="TETRATRICOPEPTIDE-LIKE HELICAL"/>
    <property type="match status" value="1"/>
</dbReference>
<comment type="similarity">
    <text evidence="2">Belongs to the NRDE2 family.</text>
</comment>
<feature type="region of interest" description="Disordered" evidence="5">
    <location>
        <begin position="173"/>
        <end position="204"/>
    </location>
</feature>
<reference evidence="7" key="1">
    <citation type="journal article" date="2017" name="Genome Biol.">
        <title>Comparative genomics reveals high biological diversity and specific adaptations in the industrially and medically important fungal genus Aspergillus.</title>
        <authorList>
            <person name="de Vries R.P."/>
            <person name="Riley R."/>
            <person name="Wiebenga A."/>
            <person name="Aguilar-Osorio G."/>
            <person name="Amillis S."/>
            <person name="Uchima C.A."/>
            <person name="Anderluh G."/>
            <person name="Asadollahi M."/>
            <person name="Askin M."/>
            <person name="Barry K."/>
            <person name="Battaglia E."/>
            <person name="Bayram O."/>
            <person name="Benocci T."/>
            <person name="Braus-Stromeyer S.A."/>
            <person name="Caldana C."/>
            <person name="Canovas D."/>
            <person name="Cerqueira G.C."/>
            <person name="Chen F."/>
            <person name="Chen W."/>
            <person name="Choi C."/>
            <person name="Clum A."/>
            <person name="Dos Santos R.A."/>
            <person name="Damasio A.R."/>
            <person name="Diallinas G."/>
            <person name="Emri T."/>
            <person name="Fekete E."/>
            <person name="Flipphi M."/>
            <person name="Freyberg S."/>
            <person name="Gallo A."/>
            <person name="Gournas C."/>
            <person name="Habgood R."/>
            <person name="Hainaut M."/>
            <person name="Harispe M.L."/>
            <person name="Henrissat B."/>
            <person name="Hilden K.S."/>
            <person name="Hope R."/>
            <person name="Hossain A."/>
            <person name="Karabika E."/>
            <person name="Karaffa L."/>
            <person name="Karanyi Z."/>
            <person name="Krasevec N."/>
            <person name="Kuo A."/>
            <person name="Kusch H."/>
            <person name="LaButti K."/>
            <person name="Lagendijk E.L."/>
            <person name="Lapidus A."/>
            <person name="Levasseur A."/>
            <person name="Lindquist E."/>
            <person name="Lipzen A."/>
            <person name="Logrieco A.F."/>
            <person name="MacCabe A."/>
            <person name="Maekelae M.R."/>
            <person name="Malavazi I."/>
            <person name="Melin P."/>
            <person name="Meyer V."/>
            <person name="Mielnichuk N."/>
            <person name="Miskei M."/>
            <person name="Molnar A.P."/>
            <person name="Mule G."/>
            <person name="Ngan C.Y."/>
            <person name="Orejas M."/>
            <person name="Orosz E."/>
            <person name="Ouedraogo J.P."/>
            <person name="Overkamp K.M."/>
            <person name="Park H.-S."/>
            <person name="Perrone G."/>
            <person name="Piumi F."/>
            <person name="Punt P.J."/>
            <person name="Ram A.F."/>
            <person name="Ramon A."/>
            <person name="Rauscher S."/>
            <person name="Record E."/>
            <person name="Riano-Pachon D.M."/>
            <person name="Robert V."/>
            <person name="Roehrig J."/>
            <person name="Ruller R."/>
            <person name="Salamov A."/>
            <person name="Salih N.S."/>
            <person name="Samson R.A."/>
            <person name="Sandor E."/>
            <person name="Sanguinetti M."/>
            <person name="Schuetze T."/>
            <person name="Sepcic K."/>
            <person name="Shelest E."/>
            <person name="Sherlock G."/>
            <person name="Sophianopoulou V."/>
            <person name="Squina F.M."/>
            <person name="Sun H."/>
            <person name="Susca A."/>
            <person name="Todd R.B."/>
            <person name="Tsang A."/>
            <person name="Unkles S.E."/>
            <person name="van de Wiele N."/>
            <person name="van Rossen-Uffink D."/>
            <person name="Oliveira J.V."/>
            <person name="Vesth T.C."/>
            <person name="Visser J."/>
            <person name="Yu J.-H."/>
            <person name="Zhou M."/>
            <person name="Andersen M.R."/>
            <person name="Archer D.B."/>
            <person name="Baker S.E."/>
            <person name="Benoit I."/>
            <person name="Brakhage A.A."/>
            <person name="Braus G.H."/>
            <person name="Fischer R."/>
            <person name="Frisvad J.C."/>
            <person name="Goldman G.H."/>
            <person name="Houbraken J."/>
            <person name="Oakley B."/>
            <person name="Pocsi I."/>
            <person name="Scazzocchio C."/>
            <person name="Seiboth B."/>
            <person name="vanKuyk P.A."/>
            <person name="Wortman J."/>
            <person name="Dyer P.S."/>
            <person name="Grigoriev I.V."/>
        </authorList>
    </citation>
    <scope>NUCLEOTIDE SEQUENCE [LARGE SCALE GENOMIC DNA]</scope>
    <source>
        <strain evidence="7">CBS 593.65</strain>
    </source>
</reference>
<feature type="region of interest" description="Disordered" evidence="5">
    <location>
        <begin position="216"/>
        <end position="286"/>
    </location>
</feature>